<keyword evidence="2" id="KW-1185">Reference proteome</keyword>
<reference evidence="1" key="1">
    <citation type="submission" date="2020-06" db="EMBL/GenBank/DDBJ databases">
        <title>Draft genome of Bugula neritina, a colonial animal packing powerful symbionts and potential medicines.</title>
        <authorList>
            <person name="Rayko M."/>
        </authorList>
    </citation>
    <scope>NUCLEOTIDE SEQUENCE [LARGE SCALE GENOMIC DNA]</scope>
    <source>
        <strain evidence="1">Kwan_BN1</strain>
    </source>
</reference>
<organism evidence="1 2">
    <name type="scientific">Bugula neritina</name>
    <name type="common">Brown bryozoan</name>
    <name type="synonym">Sertularia neritina</name>
    <dbReference type="NCBI Taxonomy" id="10212"/>
    <lineage>
        <taxon>Eukaryota</taxon>
        <taxon>Metazoa</taxon>
        <taxon>Spiralia</taxon>
        <taxon>Lophotrochozoa</taxon>
        <taxon>Bryozoa</taxon>
        <taxon>Gymnolaemata</taxon>
        <taxon>Cheilostomatida</taxon>
        <taxon>Flustrina</taxon>
        <taxon>Buguloidea</taxon>
        <taxon>Bugulidae</taxon>
        <taxon>Bugula</taxon>
    </lineage>
</organism>
<evidence type="ECO:0000313" key="2">
    <source>
        <dbReference type="Proteomes" id="UP000593567"/>
    </source>
</evidence>
<dbReference type="Proteomes" id="UP000593567">
    <property type="component" value="Unassembled WGS sequence"/>
</dbReference>
<accession>A0A7J7J256</accession>
<proteinExistence type="predicted"/>
<evidence type="ECO:0000313" key="1">
    <source>
        <dbReference type="EMBL" id="KAF6020272.1"/>
    </source>
</evidence>
<sequence>MAMLTEILTYDLMDGEEVIVKGVRDSKEAVEWLNMYSRYKNVLVDLPLTDIVDFVQEAHGMGFLSGYYHFHFTSLDMSLIAEEIGPLTKGAVNVTSFSLIDFDGKAYKSMSVNWHLKYKHADINLMKSTKNALIYDGVAYVSKVVANVVSQTPGYQSTPLSCDGTKEIKSWSSGDSLYQQLIKYDLGLSPITVNVARSEVVDFTIGYHHFGMK</sequence>
<dbReference type="AlphaFoldDB" id="A0A7J7J256"/>
<gene>
    <name evidence="1" type="ORF">EB796_021403</name>
</gene>
<comment type="caution">
    <text evidence="1">The sequence shown here is derived from an EMBL/GenBank/DDBJ whole genome shotgun (WGS) entry which is preliminary data.</text>
</comment>
<protein>
    <recommendedName>
        <fullName evidence="3">GRIK1</fullName>
    </recommendedName>
</protein>
<dbReference type="SUPFAM" id="SSF53822">
    <property type="entry name" value="Periplasmic binding protein-like I"/>
    <property type="match status" value="1"/>
</dbReference>
<evidence type="ECO:0008006" key="3">
    <source>
        <dbReference type="Google" id="ProtNLM"/>
    </source>
</evidence>
<dbReference type="Gene3D" id="3.40.50.2300">
    <property type="match status" value="1"/>
</dbReference>
<dbReference type="OrthoDB" id="5984008at2759"/>
<dbReference type="InterPro" id="IPR028082">
    <property type="entry name" value="Peripla_BP_I"/>
</dbReference>
<name>A0A7J7J256_BUGNE</name>
<dbReference type="EMBL" id="VXIV02003183">
    <property type="protein sequence ID" value="KAF6020272.1"/>
    <property type="molecule type" value="Genomic_DNA"/>
</dbReference>